<dbReference type="EMBL" id="CP040822">
    <property type="protein sequence ID" value="QDL94791.1"/>
    <property type="molecule type" value="Genomic_DNA"/>
</dbReference>
<dbReference type="AlphaFoldDB" id="A0A5B8FJE3"/>
<reference evidence="1 2" key="1">
    <citation type="submission" date="2019-06" db="EMBL/GenBank/DDBJ databases">
        <title>Genome sequence of Rhodobacteraceae bacterium D4M1.</title>
        <authorList>
            <person name="Cao J."/>
        </authorList>
    </citation>
    <scope>NUCLEOTIDE SEQUENCE [LARGE SCALE GENOMIC DNA]</scope>
    <source>
        <strain evidence="1 2">D4M1</strain>
        <plasmid evidence="2">pd4m1d</plasmid>
    </source>
</reference>
<dbReference type="KEGG" id="ppru:FDP22_23265"/>
<dbReference type="RefSeq" id="WP_138579553.1">
    <property type="nucleotide sequence ID" value="NZ_CP040822.1"/>
</dbReference>
<name>A0A5B8FJE3_9RHOB</name>
<organism evidence="1 2">
    <name type="scientific">Paroceanicella profunda</name>
    <dbReference type="NCBI Taxonomy" id="2579971"/>
    <lineage>
        <taxon>Bacteria</taxon>
        <taxon>Pseudomonadati</taxon>
        <taxon>Pseudomonadota</taxon>
        <taxon>Alphaproteobacteria</taxon>
        <taxon>Rhodobacterales</taxon>
        <taxon>Paracoccaceae</taxon>
        <taxon>Paroceanicella</taxon>
    </lineage>
</organism>
<protein>
    <submittedName>
        <fullName evidence="1">Uncharacterized protein</fullName>
    </submittedName>
</protein>
<keyword evidence="2" id="KW-1185">Reference proteome</keyword>
<geneLocation type="plasmid" evidence="2">
    <name>pd4m1d</name>
</geneLocation>
<accession>A0A5B8FJE3</accession>
<dbReference type="Proteomes" id="UP000305888">
    <property type="component" value="Plasmid pD4M1D"/>
</dbReference>
<proteinExistence type="predicted"/>
<gene>
    <name evidence="1" type="ORF">FDP22_23265</name>
</gene>
<evidence type="ECO:0000313" key="1">
    <source>
        <dbReference type="EMBL" id="QDL94791.1"/>
    </source>
</evidence>
<dbReference type="OrthoDB" id="9857174at2"/>
<sequence>MSKTTQLLSVLGEIRGRLDELEEMVRFPDKYVVGMPQGFEDDDVETRTPQAWLDINQHGLTEATRAHPFEMVSGLMQFGCPDPNAVCTFSTFELSNLHQNASETRYGLRANPTGEKNSWFTYELALDEPNLQDYEWLEWIIKVSSDTPVDIFFQIICDGLSEDTRIDVGRRKVNEFSSFQHILLPRQQVEDHNALASERIRLIIGTDGSPVPLNVYALGVYAKRTNSN</sequence>
<keyword evidence="1" id="KW-0614">Plasmid</keyword>
<evidence type="ECO:0000313" key="2">
    <source>
        <dbReference type="Proteomes" id="UP000305888"/>
    </source>
</evidence>